<dbReference type="GeneID" id="108564038"/>
<feature type="region of interest" description="Disordered" evidence="1">
    <location>
        <begin position="1"/>
        <end position="43"/>
    </location>
</feature>
<sequence length="105" mass="11792">MNLMFKKNFAEQKTARGKAIGSKGSSGRHTAKRSSREQGYTPIEEHHYRTHLFFSPPRCSYSTENVEGRARSANRIRTNPIRLKLGAAPLRNQSNSSSATIKPTM</sequence>
<evidence type="ECO:0000256" key="1">
    <source>
        <dbReference type="SAM" id="MobiDB-lite"/>
    </source>
</evidence>
<evidence type="ECO:0000313" key="3">
    <source>
        <dbReference type="RefSeq" id="XP_017778450.1"/>
    </source>
</evidence>
<gene>
    <name evidence="3" type="primary">LOC108564038</name>
</gene>
<keyword evidence="2" id="KW-1185">Reference proteome</keyword>
<proteinExistence type="predicted"/>
<accession>A0ABM1MV50</accession>
<name>A0ABM1MV50_NICVS</name>
<dbReference type="RefSeq" id="XP_017778450.1">
    <property type="nucleotide sequence ID" value="XM_017922961.1"/>
</dbReference>
<protein>
    <submittedName>
        <fullName evidence="3">Uncharacterized protein LOC108564038</fullName>
    </submittedName>
</protein>
<reference evidence="3" key="1">
    <citation type="submission" date="2025-08" db="UniProtKB">
        <authorList>
            <consortium name="RefSeq"/>
        </authorList>
    </citation>
    <scope>IDENTIFICATION</scope>
    <source>
        <tissue evidence="3">Whole Larva</tissue>
    </source>
</reference>
<evidence type="ECO:0000313" key="2">
    <source>
        <dbReference type="Proteomes" id="UP000695000"/>
    </source>
</evidence>
<organism evidence="2 3">
    <name type="scientific">Nicrophorus vespilloides</name>
    <name type="common">Boreal carrion beetle</name>
    <dbReference type="NCBI Taxonomy" id="110193"/>
    <lineage>
        <taxon>Eukaryota</taxon>
        <taxon>Metazoa</taxon>
        <taxon>Ecdysozoa</taxon>
        <taxon>Arthropoda</taxon>
        <taxon>Hexapoda</taxon>
        <taxon>Insecta</taxon>
        <taxon>Pterygota</taxon>
        <taxon>Neoptera</taxon>
        <taxon>Endopterygota</taxon>
        <taxon>Coleoptera</taxon>
        <taxon>Polyphaga</taxon>
        <taxon>Staphyliniformia</taxon>
        <taxon>Silphidae</taxon>
        <taxon>Nicrophorinae</taxon>
        <taxon>Nicrophorus</taxon>
    </lineage>
</organism>
<dbReference type="Proteomes" id="UP000695000">
    <property type="component" value="Unplaced"/>
</dbReference>